<name>C4LCE0_TOLAT</name>
<reference evidence="2" key="1">
    <citation type="submission" date="2009-05" db="EMBL/GenBank/DDBJ databases">
        <title>Complete sequence of Tolumonas auensis DSM 9187.</title>
        <authorList>
            <consortium name="US DOE Joint Genome Institute"/>
            <person name="Lucas S."/>
            <person name="Copeland A."/>
            <person name="Lapidus A."/>
            <person name="Glavina del Rio T."/>
            <person name="Tice H."/>
            <person name="Bruce D."/>
            <person name="Goodwin L."/>
            <person name="Pitluck S."/>
            <person name="Chertkov O."/>
            <person name="Brettin T."/>
            <person name="Detter J.C."/>
            <person name="Han C."/>
            <person name="Larimer F."/>
            <person name="Land M."/>
            <person name="Hauser L."/>
            <person name="Kyrpides N."/>
            <person name="Mikhailova N."/>
            <person name="Spring S."/>
            <person name="Beller H."/>
        </authorList>
    </citation>
    <scope>NUCLEOTIDE SEQUENCE [LARGE SCALE GENOMIC DNA]</scope>
    <source>
        <strain evidence="2">DSM 9187 / TA4</strain>
    </source>
</reference>
<dbReference type="KEGG" id="tau:Tola_2852"/>
<proteinExistence type="predicted"/>
<evidence type="ECO:0000313" key="2">
    <source>
        <dbReference type="Proteomes" id="UP000009073"/>
    </source>
</evidence>
<dbReference type="STRING" id="595494.Tola_2852"/>
<protein>
    <submittedName>
        <fullName evidence="1">Uncharacterized protein</fullName>
    </submittedName>
</protein>
<sequence>MNSRTKKYLIAAGSILDLSPTVHVFSTTVKKAYIPVDDAESLYDDWSSVGDEIKGAIRKHERSTIQPVTAGK</sequence>
<dbReference type="EMBL" id="CP001616">
    <property type="protein sequence ID" value="ACQ94444.1"/>
    <property type="molecule type" value="Genomic_DNA"/>
</dbReference>
<dbReference type="AlphaFoldDB" id="C4LCE0"/>
<reference evidence="1 2" key="2">
    <citation type="journal article" date="2011" name="Stand. Genomic Sci.">
        <title>Complete genome sequence of Tolumonas auensis type strain (TA 4).</title>
        <authorList>
            <person name="Chertkov O."/>
            <person name="Copeland A."/>
            <person name="Lucas S."/>
            <person name="Lapidus A."/>
            <person name="Berry K.W."/>
            <person name="Detter J.C."/>
            <person name="Del Rio T.G."/>
            <person name="Hammon N."/>
            <person name="Dalin E."/>
            <person name="Tice H."/>
            <person name="Pitluck S."/>
            <person name="Richardson P."/>
            <person name="Bruce D."/>
            <person name="Goodwin L."/>
            <person name="Han C."/>
            <person name="Tapia R."/>
            <person name="Saunders E."/>
            <person name="Schmutz J."/>
            <person name="Brettin T."/>
            <person name="Larimer F."/>
            <person name="Land M."/>
            <person name="Hauser L."/>
            <person name="Spring S."/>
            <person name="Rohde M."/>
            <person name="Kyrpides N.C."/>
            <person name="Ivanova N."/>
            <person name="Goker M."/>
            <person name="Beller H.R."/>
            <person name="Klenk H.P."/>
            <person name="Woyke T."/>
        </authorList>
    </citation>
    <scope>NUCLEOTIDE SEQUENCE [LARGE SCALE GENOMIC DNA]</scope>
    <source>
        <strain evidence="2">DSM 9187 / TA4</strain>
    </source>
</reference>
<keyword evidence="2" id="KW-1185">Reference proteome</keyword>
<dbReference type="Proteomes" id="UP000009073">
    <property type="component" value="Chromosome"/>
</dbReference>
<dbReference type="HOGENOM" id="CLU_2721061_0_0_6"/>
<accession>C4LCE0</accession>
<evidence type="ECO:0000313" key="1">
    <source>
        <dbReference type="EMBL" id="ACQ94444.1"/>
    </source>
</evidence>
<dbReference type="OrthoDB" id="6432055at2"/>
<organism evidence="1 2">
    <name type="scientific">Tolumonas auensis (strain DSM 9187 / NBRC 110442 / TA 4)</name>
    <dbReference type="NCBI Taxonomy" id="595494"/>
    <lineage>
        <taxon>Bacteria</taxon>
        <taxon>Pseudomonadati</taxon>
        <taxon>Pseudomonadota</taxon>
        <taxon>Gammaproteobacteria</taxon>
        <taxon>Aeromonadales</taxon>
        <taxon>Aeromonadaceae</taxon>
        <taxon>Tolumonas</taxon>
    </lineage>
</organism>
<dbReference type="RefSeq" id="WP_015879893.1">
    <property type="nucleotide sequence ID" value="NC_012691.1"/>
</dbReference>
<gene>
    <name evidence="1" type="ordered locus">Tola_2852</name>
</gene>